<reference evidence="1" key="1">
    <citation type="submission" date="2020-04" db="EMBL/GenBank/DDBJ databases">
        <authorList>
            <person name="Chiriac C."/>
            <person name="Salcher M."/>
            <person name="Ghai R."/>
            <person name="Kavagutti S V."/>
        </authorList>
    </citation>
    <scope>NUCLEOTIDE SEQUENCE</scope>
</reference>
<proteinExistence type="predicted"/>
<name>A0A6J5L0F4_9CAUD</name>
<sequence length="139" mass="15858">MYDNSVNVALIETFFAFTPNDDGTCHIVEQDDDDDDFCGWGLYGTREQTIRETIEHLEAMGAIERKRTWQDRVEFQRSYQNKWQIDGAVNTWALANLRKIGLTEAQKGAFAVALGQSVEYVDELLDRAEAQVDEFGNVT</sequence>
<accession>A0A6J5L0F4</accession>
<organism evidence="1">
    <name type="scientific">uncultured Caudovirales phage</name>
    <dbReference type="NCBI Taxonomy" id="2100421"/>
    <lineage>
        <taxon>Viruses</taxon>
        <taxon>Duplodnaviria</taxon>
        <taxon>Heunggongvirae</taxon>
        <taxon>Uroviricota</taxon>
        <taxon>Caudoviricetes</taxon>
        <taxon>Peduoviridae</taxon>
        <taxon>Maltschvirus</taxon>
        <taxon>Maltschvirus maltsch</taxon>
    </lineage>
</organism>
<evidence type="ECO:0000313" key="1">
    <source>
        <dbReference type="EMBL" id="CAB4126723.1"/>
    </source>
</evidence>
<protein>
    <submittedName>
        <fullName evidence="1">Uncharacterized protein</fullName>
    </submittedName>
</protein>
<gene>
    <name evidence="1" type="ORF">UFOVP75_27</name>
</gene>
<dbReference type="EMBL" id="LR796209">
    <property type="protein sequence ID" value="CAB4126723.1"/>
    <property type="molecule type" value="Genomic_DNA"/>
</dbReference>